<dbReference type="Pfam" id="PF13399">
    <property type="entry name" value="LytR_C"/>
    <property type="match status" value="1"/>
</dbReference>
<gene>
    <name evidence="3" type="ORF">APZ18_00550</name>
</gene>
<keyword evidence="1" id="KW-0812">Transmembrane</keyword>
<proteinExistence type="predicted"/>
<dbReference type="InterPro" id="IPR027381">
    <property type="entry name" value="LytR/CpsA/Psr_C"/>
</dbReference>
<keyword evidence="1" id="KW-0472">Membrane</keyword>
<dbReference type="EMBL" id="LLKB01000001">
    <property type="protein sequence ID" value="KQC85733.1"/>
    <property type="molecule type" value="Genomic_DNA"/>
</dbReference>
<organism evidence="3 4">
    <name type="scientific">Butyribacter intestini</name>
    <dbReference type="NCBI Taxonomy" id="1703332"/>
    <lineage>
        <taxon>Bacteria</taxon>
        <taxon>Bacillati</taxon>
        <taxon>Bacillota</taxon>
        <taxon>Clostridia</taxon>
        <taxon>Lachnospirales</taxon>
        <taxon>Lachnospiraceae</taxon>
        <taxon>Butyribacter</taxon>
    </lineage>
</organism>
<dbReference type="Gene3D" id="3.30.70.2390">
    <property type="match status" value="1"/>
</dbReference>
<dbReference type="Proteomes" id="UP000050833">
    <property type="component" value="Unassembled WGS sequence"/>
</dbReference>
<feature type="transmembrane region" description="Helical" evidence="1">
    <location>
        <begin position="9"/>
        <end position="32"/>
    </location>
</feature>
<keyword evidence="4" id="KW-1185">Reference proteome</keyword>
<reference evidence="3 4" key="1">
    <citation type="submission" date="2015-10" db="EMBL/GenBank/DDBJ databases">
        <title>Butyribacter intestini gen. nov., sp. nov., a butyric acid-producing bacterium of the family Lachnospiraceae isolated from the human faeces.</title>
        <authorList>
            <person name="Zou Y."/>
            <person name="Xue W."/>
            <person name="Luo G."/>
            <person name="Lv M."/>
        </authorList>
    </citation>
    <scope>NUCLEOTIDE SEQUENCE [LARGE SCALE GENOMIC DNA]</scope>
    <source>
        <strain evidence="3 4">TF01-11</strain>
    </source>
</reference>
<accession>A0AAW3JS79</accession>
<protein>
    <recommendedName>
        <fullName evidence="2">LytR/CpsA/Psr regulator C-terminal domain-containing protein</fullName>
    </recommendedName>
</protein>
<name>A0AAW3JS79_9FIRM</name>
<sequence>MKKKSVAKIFALSLLKSVLGIIIILAVGFASYKISYTILSNNSEKVGTSSNEIKDILDEAQTDEISKNLIYVSNDKKISHLMLEICNTKTNNMDYITIPVGTDYTIPTDMYQRLSTVNQEIPQIVRLGRLKQYFDKDEDAYGYGELIIEKALGIKISYYTVINQETYVNHYSRRNVNVKFKPQSLSASGSNESVTVTEKINVASESYLKQLKDLNGDQTKIAEFIKEQYERVDSNLTVYNKIGYVECYEKLNPEYFHYWGIPGMYSENIFQIDTKASKTFINKLVKNTTSYTQSQSFKKVSKSSGKSSKGKNILVLNGSRISGLASAAKTKLESAGFKVKKIGDYSAETLTQTKIIVKENGAGKDLAQYFSNPVIETGTVESGYDIKIIIGTNDANN</sequence>
<evidence type="ECO:0000313" key="4">
    <source>
        <dbReference type="Proteomes" id="UP000050833"/>
    </source>
</evidence>
<evidence type="ECO:0000256" key="1">
    <source>
        <dbReference type="SAM" id="Phobius"/>
    </source>
</evidence>
<feature type="domain" description="LytR/CpsA/Psr regulator C-terminal" evidence="2">
    <location>
        <begin position="313"/>
        <end position="392"/>
    </location>
</feature>
<dbReference type="RefSeq" id="WP_055940554.1">
    <property type="nucleotide sequence ID" value="NZ_JAQDCV010000006.1"/>
</dbReference>
<comment type="caution">
    <text evidence="3">The sequence shown here is derived from an EMBL/GenBank/DDBJ whole genome shotgun (WGS) entry which is preliminary data.</text>
</comment>
<evidence type="ECO:0000259" key="2">
    <source>
        <dbReference type="Pfam" id="PF13399"/>
    </source>
</evidence>
<dbReference type="AlphaFoldDB" id="A0AAW3JS79"/>
<evidence type="ECO:0000313" key="3">
    <source>
        <dbReference type="EMBL" id="KQC85733.1"/>
    </source>
</evidence>
<keyword evidence="1" id="KW-1133">Transmembrane helix</keyword>